<evidence type="ECO:0000313" key="4">
    <source>
        <dbReference type="Proteomes" id="UP001500540"/>
    </source>
</evidence>
<dbReference type="Proteomes" id="UP001500540">
    <property type="component" value="Unassembled WGS sequence"/>
</dbReference>
<evidence type="ECO:0000259" key="2">
    <source>
        <dbReference type="Pfam" id="PF03795"/>
    </source>
</evidence>
<feature type="domain" description="YCII-related" evidence="2">
    <location>
        <begin position="23"/>
        <end position="87"/>
    </location>
</feature>
<organism evidence="3 4">
    <name type="scientific">Microbacterium kribbense</name>
    <dbReference type="NCBI Taxonomy" id="433645"/>
    <lineage>
        <taxon>Bacteria</taxon>
        <taxon>Bacillati</taxon>
        <taxon>Actinomycetota</taxon>
        <taxon>Actinomycetes</taxon>
        <taxon>Micrococcales</taxon>
        <taxon>Microbacteriaceae</taxon>
        <taxon>Microbacterium</taxon>
    </lineage>
</organism>
<evidence type="ECO:0000256" key="1">
    <source>
        <dbReference type="ARBA" id="ARBA00007689"/>
    </source>
</evidence>
<accession>A0ABP7GXN6</accession>
<reference evidence="4" key="1">
    <citation type="journal article" date="2019" name="Int. J. Syst. Evol. Microbiol.">
        <title>The Global Catalogue of Microorganisms (GCM) 10K type strain sequencing project: providing services to taxonomists for standard genome sequencing and annotation.</title>
        <authorList>
            <consortium name="The Broad Institute Genomics Platform"/>
            <consortium name="The Broad Institute Genome Sequencing Center for Infectious Disease"/>
            <person name="Wu L."/>
            <person name="Ma J."/>
        </authorList>
    </citation>
    <scope>NUCLEOTIDE SEQUENCE [LARGE SCALE GENOMIC DNA]</scope>
    <source>
        <strain evidence="4">JCM 16950</strain>
    </source>
</reference>
<comment type="similarity">
    <text evidence="1">Belongs to the YciI family.</text>
</comment>
<dbReference type="SUPFAM" id="SSF54909">
    <property type="entry name" value="Dimeric alpha+beta barrel"/>
    <property type="match status" value="1"/>
</dbReference>
<keyword evidence="4" id="KW-1185">Reference proteome</keyword>
<comment type="caution">
    <text evidence="3">The sequence shown here is derived from an EMBL/GenBank/DDBJ whole genome shotgun (WGS) entry which is preliminary data.</text>
</comment>
<dbReference type="Pfam" id="PF03795">
    <property type="entry name" value="YCII"/>
    <property type="match status" value="1"/>
</dbReference>
<dbReference type="InterPro" id="IPR005545">
    <property type="entry name" value="YCII"/>
</dbReference>
<name>A0ABP7GXN6_9MICO</name>
<evidence type="ECO:0000313" key="3">
    <source>
        <dbReference type="EMBL" id="GAA3775903.1"/>
    </source>
</evidence>
<protein>
    <recommendedName>
        <fullName evidence="2">YCII-related domain-containing protein</fullName>
    </recommendedName>
</protein>
<dbReference type="EMBL" id="BAABAF010000010">
    <property type="protein sequence ID" value="GAA3775903.1"/>
    <property type="molecule type" value="Genomic_DNA"/>
</dbReference>
<dbReference type="Gene3D" id="3.30.70.1060">
    <property type="entry name" value="Dimeric alpha+beta barrel"/>
    <property type="match status" value="1"/>
</dbReference>
<gene>
    <name evidence="3" type="ORF">GCM10022240_29350</name>
</gene>
<sequence length="118" mass="12645">MRFDELVLVRLIPVPGRAELTRDEELRLQDAHLAHLHDLWQRGVLIAAGPVDEADSDVVGISVMTCPIEQARMLSAADPGAQAGRFTAELTVWRVPADMLVGGAGIPPRSVAEVLGTA</sequence>
<proteinExistence type="inferred from homology"/>
<dbReference type="InterPro" id="IPR011008">
    <property type="entry name" value="Dimeric_a/b-barrel"/>
</dbReference>